<sequence>MRTFTAFTILAFVASAYAAPAFESSITSTPTITEALPTDALSESLSDLPIPTGTSGNGTMSPSGNFTGSPDHKFGHYGNFTGSEGNFTAPPGNFTGPDNSSSPSMDDVPTGVPTDIPTGAFTAPISFETGAIDSESVAVPSASASDVEETD</sequence>
<dbReference type="GeneID" id="30171897"/>
<dbReference type="Proteomes" id="UP000094020">
    <property type="component" value="Chromosome 7"/>
</dbReference>
<protein>
    <submittedName>
        <fullName evidence="3">Uncharacterized protein</fullName>
    </submittedName>
</protein>
<dbReference type="OrthoDB" id="10470749at2759"/>
<name>A0A1B9I3W1_9TREE</name>
<evidence type="ECO:0000313" key="4">
    <source>
        <dbReference type="EMBL" id="WWC71611.1"/>
    </source>
</evidence>
<reference evidence="3" key="1">
    <citation type="submission" date="2013-07" db="EMBL/GenBank/DDBJ databases">
        <title>The Genome Sequence of Cryptococcus pinus CBS10737.</title>
        <authorList>
            <consortium name="The Broad Institute Genome Sequencing Platform"/>
            <person name="Cuomo C."/>
            <person name="Litvintseva A."/>
            <person name="Chen Y."/>
            <person name="Heitman J."/>
            <person name="Sun S."/>
            <person name="Springer D."/>
            <person name="Dromer F."/>
            <person name="Young S.K."/>
            <person name="Zeng Q."/>
            <person name="Gargeya S."/>
            <person name="Fitzgerald M."/>
            <person name="Abouelleil A."/>
            <person name="Alvarado L."/>
            <person name="Berlin A.M."/>
            <person name="Chapman S.B."/>
            <person name="Dewar J."/>
            <person name="Goldberg J."/>
            <person name="Griggs A."/>
            <person name="Gujja S."/>
            <person name="Hansen M."/>
            <person name="Howarth C."/>
            <person name="Imamovic A."/>
            <person name="Larimer J."/>
            <person name="McCowan C."/>
            <person name="Murphy C."/>
            <person name="Pearson M."/>
            <person name="Priest M."/>
            <person name="Roberts A."/>
            <person name="Saif S."/>
            <person name="Shea T."/>
            <person name="Sykes S."/>
            <person name="Wortman J."/>
            <person name="Nusbaum C."/>
            <person name="Birren B."/>
        </authorList>
    </citation>
    <scope>NUCLEOTIDE SEQUENCE [LARGE SCALE GENOMIC DNA]</scope>
    <source>
        <strain evidence="3">CBS 10737</strain>
    </source>
</reference>
<organism evidence="3">
    <name type="scientific">Kwoniella pini CBS 10737</name>
    <dbReference type="NCBI Taxonomy" id="1296096"/>
    <lineage>
        <taxon>Eukaryota</taxon>
        <taxon>Fungi</taxon>
        <taxon>Dikarya</taxon>
        <taxon>Basidiomycota</taxon>
        <taxon>Agaricomycotina</taxon>
        <taxon>Tremellomycetes</taxon>
        <taxon>Tremellales</taxon>
        <taxon>Cryptococcaceae</taxon>
        <taxon>Kwoniella</taxon>
    </lineage>
</organism>
<feature type="region of interest" description="Disordered" evidence="1">
    <location>
        <begin position="132"/>
        <end position="151"/>
    </location>
</feature>
<evidence type="ECO:0000313" key="3">
    <source>
        <dbReference type="EMBL" id="OCF50209.1"/>
    </source>
</evidence>
<feature type="compositionally biased region" description="Polar residues" evidence="1">
    <location>
        <begin position="52"/>
        <end position="68"/>
    </location>
</feature>
<reference evidence="4" key="4">
    <citation type="submission" date="2024-02" db="EMBL/GenBank/DDBJ databases">
        <title>Comparative genomics of Cryptococcus and Kwoniella reveals pathogenesis evolution and contrasting modes of karyotype evolution via chromosome fusion or intercentromeric recombination.</title>
        <authorList>
            <person name="Coelho M.A."/>
            <person name="David-Palma M."/>
            <person name="Shea T."/>
            <person name="Bowers K."/>
            <person name="McGinley-Smith S."/>
            <person name="Mohammad A.W."/>
            <person name="Gnirke A."/>
            <person name="Yurkov A.M."/>
            <person name="Nowrousian M."/>
            <person name="Sun S."/>
            <person name="Cuomo C.A."/>
            <person name="Heitman J."/>
        </authorList>
    </citation>
    <scope>NUCLEOTIDE SEQUENCE</scope>
    <source>
        <strain evidence="4">CBS 10737</strain>
    </source>
</reference>
<reference evidence="4" key="2">
    <citation type="submission" date="2013-07" db="EMBL/GenBank/DDBJ databases">
        <authorList>
            <consortium name="The Broad Institute Genome Sequencing Platform"/>
            <person name="Cuomo C."/>
            <person name="Litvintseva A."/>
            <person name="Chen Y."/>
            <person name="Heitman J."/>
            <person name="Sun S."/>
            <person name="Springer D."/>
            <person name="Dromer F."/>
            <person name="Young S.K."/>
            <person name="Zeng Q."/>
            <person name="Gargeya S."/>
            <person name="Fitzgerald M."/>
            <person name="Abouelleil A."/>
            <person name="Alvarado L."/>
            <person name="Berlin A.M."/>
            <person name="Chapman S.B."/>
            <person name="Dewar J."/>
            <person name="Goldberg J."/>
            <person name="Griggs A."/>
            <person name="Gujja S."/>
            <person name="Hansen M."/>
            <person name="Howarth C."/>
            <person name="Imamovic A."/>
            <person name="Larimer J."/>
            <person name="McCowan C."/>
            <person name="Murphy C."/>
            <person name="Pearson M."/>
            <person name="Priest M."/>
            <person name="Roberts A."/>
            <person name="Saif S."/>
            <person name="Shea T."/>
            <person name="Sykes S."/>
            <person name="Wortman J."/>
            <person name="Nusbaum C."/>
            <person name="Birren B."/>
        </authorList>
    </citation>
    <scope>NUCLEOTIDE SEQUENCE</scope>
    <source>
        <strain evidence="4">CBS 10737</strain>
    </source>
</reference>
<accession>A0A1B9I3W1</accession>
<evidence type="ECO:0000256" key="1">
    <source>
        <dbReference type="SAM" id="MobiDB-lite"/>
    </source>
</evidence>
<feature type="compositionally biased region" description="Low complexity" evidence="1">
    <location>
        <begin position="133"/>
        <end position="145"/>
    </location>
</feature>
<dbReference type="AlphaFoldDB" id="A0A1B9I3W1"/>
<gene>
    <name evidence="3" type="ORF">I206_03528</name>
    <name evidence="4" type="ORF">I206_105569</name>
</gene>
<reference evidence="3" key="3">
    <citation type="submission" date="2016-07" db="EMBL/GenBank/DDBJ databases">
        <title>Evolution of pathogenesis and genome organization in the Tremellales.</title>
        <authorList>
            <person name="Cuomo C."/>
            <person name="Litvintseva A."/>
            <person name="Heitman J."/>
            <person name="Chen Y."/>
            <person name="Sun S."/>
            <person name="Springer D."/>
            <person name="Dromer F."/>
            <person name="Young S."/>
            <person name="Zeng Q."/>
            <person name="Chapman S."/>
            <person name="Gujja S."/>
            <person name="Saif S."/>
            <person name="Birren B."/>
        </authorList>
    </citation>
    <scope>NUCLEOTIDE SEQUENCE</scope>
    <source>
        <strain evidence="3">CBS 10737</strain>
    </source>
</reference>
<feature type="region of interest" description="Disordered" evidence="1">
    <location>
        <begin position="44"/>
        <end position="121"/>
    </location>
</feature>
<evidence type="ECO:0000313" key="5">
    <source>
        <dbReference type="Proteomes" id="UP000094020"/>
    </source>
</evidence>
<keyword evidence="5" id="KW-1185">Reference proteome</keyword>
<dbReference type="RefSeq" id="XP_019011428.1">
    <property type="nucleotide sequence ID" value="XM_019155274.1"/>
</dbReference>
<proteinExistence type="predicted"/>
<keyword evidence="2" id="KW-0732">Signal</keyword>
<dbReference type="EMBL" id="KI894010">
    <property type="protein sequence ID" value="OCF50209.1"/>
    <property type="molecule type" value="Genomic_DNA"/>
</dbReference>
<dbReference type="KEGG" id="kpin:30171897"/>
<evidence type="ECO:0000256" key="2">
    <source>
        <dbReference type="SAM" id="SignalP"/>
    </source>
</evidence>
<feature type="signal peptide" evidence="2">
    <location>
        <begin position="1"/>
        <end position="18"/>
    </location>
</feature>
<dbReference type="EMBL" id="CP144525">
    <property type="protein sequence ID" value="WWC71611.1"/>
    <property type="molecule type" value="Genomic_DNA"/>
</dbReference>
<feature type="chain" id="PRO_5008628393" evidence="2">
    <location>
        <begin position="19"/>
        <end position="151"/>
    </location>
</feature>